<keyword evidence="1" id="KW-0805">Transcription regulation</keyword>
<feature type="region of interest" description="Disordered" evidence="4">
    <location>
        <begin position="232"/>
        <end position="260"/>
    </location>
</feature>
<dbReference type="SMART" id="SM00895">
    <property type="entry name" value="FCD"/>
    <property type="match status" value="1"/>
</dbReference>
<dbReference type="Pfam" id="PF07729">
    <property type="entry name" value="FCD"/>
    <property type="match status" value="1"/>
</dbReference>
<dbReference type="SUPFAM" id="SSF48008">
    <property type="entry name" value="GntR ligand-binding domain-like"/>
    <property type="match status" value="1"/>
</dbReference>
<evidence type="ECO:0000259" key="5">
    <source>
        <dbReference type="PROSITE" id="PS50949"/>
    </source>
</evidence>
<dbReference type="CDD" id="cd07377">
    <property type="entry name" value="WHTH_GntR"/>
    <property type="match status" value="1"/>
</dbReference>
<dbReference type="GO" id="GO:0003677">
    <property type="term" value="F:DNA binding"/>
    <property type="evidence" value="ECO:0007669"/>
    <property type="project" value="UniProtKB-KW"/>
</dbReference>
<gene>
    <name evidence="6" type="ORF">J5Y10_21585</name>
</gene>
<evidence type="ECO:0000256" key="2">
    <source>
        <dbReference type="ARBA" id="ARBA00023125"/>
    </source>
</evidence>
<keyword evidence="2" id="KW-0238">DNA-binding</keyword>
<evidence type="ECO:0000313" key="7">
    <source>
        <dbReference type="Proteomes" id="UP000677537"/>
    </source>
</evidence>
<dbReference type="SMART" id="SM00345">
    <property type="entry name" value="HTH_GNTR"/>
    <property type="match status" value="1"/>
</dbReference>
<dbReference type="PROSITE" id="PS50949">
    <property type="entry name" value="HTH_GNTR"/>
    <property type="match status" value="1"/>
</dbReference>
<dbReference type="SUPFAM" id="SSF46785">
    <property type="entry name" value="Winged helix' DNA-binding domain"/>
    <property type="match status" value="1"/>
</dbReference>
<dbReference type="Gene3D" id="1.20.120.530">
    <property type="entry name" value="GntR ligand-binding domain-like"/>
    <property type="match status" value="1"/>
</dbReference>
<dbReference type="GO" id="GO:0003700">
    <property type="term" value="F:DNA-binding transcription factor activity"/>
    <property type="evidence" value="ECO:0007669"/>
    <property type="project" value="InterPro"/>
</dbReference>
<keyword evidence="7" id="KW-1185">Reference proteome</keyword>
<name>A0A940MWA4_9PROT</name>
<organism evidence="6 7">
    <name type="scientific">Roseomonas indoligenes</name>
    <dbReference type="NCBI Taxonomy" id="2820811"/>
    <lineage>
        <taxon>Bacteria</taxon>
        <taxon>Pseudomonadati</taxon>
        <taxon>Pseudomonadota</taxon>
        <taxon>Alphaproteobacteria</taxon>
        <taxon>Acetobacterales</taxon>
        <taxon>Roseomonadaceae</taxon>
        <taxon>Roseomonas</taxon>
    </lineage>
</organism>
<dbReference type="RefSeq" id="WP_209376183.1">
    <property type="nucleotide sequence ID" value="NZ_JAGIZA010000016.1"/>
</dbReference>
<evidence type="ECO:0000313" key="6">
    <source>
        <dbReference type="EMBL" id="MBP0495393.1"/>
    </source>
</evidence>
<dbReference type="InterPro" id="IPR000524">
    <property type="entry name" value="Tscrpt_reg_HTH_GntR"/>
</dbReference>
<dbReference type="PANTHER" id="PTHR43537:SF44">
    <property type="entry name" value="GNTR FAMILY REGULATORY PROTEIN"/>
    <property type="match status" value="1"/>
</dbReference>
<keyword evidence="3" id="KW-0804">Transcription</keyword>
<dbReference type="InterPro" id="IPR036390">
    <property type="entry name" value="WH_DNA-bd_sf"/>
</dbReference>
<dbReference type="Proteomes" id="UP000677537">
    <property type="component" value="Unassembled WGS sequence"/>
</dbReference>
<evidence type="ECO:0000256" key="3">
    <source>
        <dbReference type="ARBA" id="ARBA00023163"/>
    </source>
</evidence>
<dbReference type="EMBL" id="JAGIZA010000016">
    <property type="protein sequence ID" value="MBP0495393.1"/>
    <property type="molecule type" value="Genomic_DNA"/>
</dbReference>
<proteinExistence type="predicted"/>
<reference evidence="6" key="1">
    <citation type="submission" date="2021-03" db="EMBL/GenBank/DDBJ databases">
        <authorList>
            <person name="So Y."/>
        </authorList>
    </citation>
    <scope>NUCLEOTIDE SEQUENCE</scope>
    <source>
        <strain evidence="6">SG15</strain>
    </source>
</reference>
<protein>
    <submittedName>
        <fullName evidence="6">FadR family transcriptional regulator</fullName>
    </submittedName>
</protein>
<dbReference type="InterPro" id="IPR008920">
    <property type="entry name" value="TF_FadR/GntR_C"/>
</dbReference>
<evidence type="ECO:0000256" key="1">
    <source>
        <dbReference type="ARBA" id="ARBA00023015"/>
    </source>
</evidence>
<dbReference type="InterPro" id="IPR036388">
    <property type="entry name" value="WH-like_DNA-bd_sf"/>
</dbReference>
<dbReference type="Pfam" id="PF00392">
    <property type="entry name" value="GntR"/>
    <property type="match status" value="1"/>
</dbReference>
<dbReference type="Gene3D" id="1.10.10.10">
    <property type="entry name" value="Winged helix-like DNA-binding domain superfamily/Winged helix DNA-binding domain"/>
    <property type="match status" value="1"/>
</dbReference>
<dbReference type="InterPro" id="IPR011711">
    <property type="entry name" value="GntR_C"/>
</dbReference>
<sequence length="260" mass="28671">MVDHPQALRNIQAQVVERLGTGIVRGDVAPGEPIASEMRICEMLNVSRTVVREAIRVLSGKGLVEARPRSGTRVRPPELWNQLDPDVLRWQLETADLTTYLMKLFRLRSTVEPMAAAYAASSGTEADIARIRAAAEAMAAAGSNEAWVEADIDFHRAIHVATRNEFFWPIAQMFEVVLRRSFTLAAPGDHRPRAILEHRRVMEAIASRDPDAARGAMEELIAHSAGDLKRLYGIDPRSGPTPATRAVTDERRPGIGPSRA</sequence>
<dbReference type="PRINTS" id="PR00035">
    <property type="entry name" value="HTHGNTR"/>
</dbReference>
<accession>A0A940MWA4</accession>
<dbReference type="PANTHER" id="PTHR43537">
    <property type="entry name" value="TRANSCRIPTIONAL REGULATOR, GNTR FAMILY"/>
    <property type="match status" value="1"/>
</dbReference>
<feature type="domain" description="HTH gntR-type" evidence="5">
    <location>
        <begin position="9"/>
        <end position="77"/>
    </location>
</feature>
<dbReference type="AlphaFoldDB" id="A0A940MWA4"/>
<evidence type="ECO:0000256" key="4">
    <source>
        <dbReference type="SAM" id="MobiDB-lite"/>
    </source>
</evidence>
<comment type="caution">
    <text evidence="6">The sequence shown here is derived from an EMBL/GenBank/DDBJ whole genome shotgun (WGS) entry which is preliminary data.</text>
</comment>